<feature type="compositionally biased region" description="Basic and acidic residues" evidence="1">
    <location>
        <begin position="1"/>
        <end position="11"/>
    </location>
</feature>
<evidence type="ECO:0000313" key="3">
    <source>
        <dbReference type="Proteomes" id="UP000017836"/>
    </source>
</evidence>
<feature type="region of interest" description="Disordered" evidence="1">
    <location>
        <begin position="1"/>
        <end position="108"/>
    </location>
</feature>
<dbReference type="HOGENOM" id="CLU_2200499_0_0_1"/>
<organism evidence="2 3">
    <name type="scientific">Amborella trichopoda</name>
    <dbReference type="NCBI Taxonomy" id="13333"/>
    <lineage>
        <taxon>Eukaryota</taxon>
        <taxon>Viridiplantae</taxon>
        <taxon>Streptophyta</taxon>
        <taxon>Embryophyta</taxon>
        <taxon>Tracheophyta</taxon>
        <taxon>Spermatophyta</taxon>
        <taxon>Magnoliopsida</taxon>
        <taxon>Amborellales</taxon>
        <taxon>Amborellaceae</taxon>
        <taxon>Amborella</taxon>
    </lineage>
</organism>
<feature type="compositionally biased region" description="Polar residues" evidence="1">
    <location>
        <begin position="41"/>
        <end position="62"/>
    </location>
</feature>
<protein>
    <submittedName>
        <fullName evidence="2">Uncharacterized protein</fullName>
    </submittedName>
</protein>
<accession>W1PA05</accession>
<dbReference type="Proteomes" id="UP000017836">
    <property type="component" value="Unassembled WGS sequence"/>
</dbReference>
<name>W1PA05_AMBTC</name>
<gene>
    <name evidence="2" type="ORF">AMTR_s00081p00147250</name>
</gene>
<dbReference type="Gramene" id="ERN04529">
    <property type="protein sequence ID" value="ERN04529"/>
    <property type="gene ID" value="AMTR_s00081p00147250"/>
</dbReference>
<dbReference type="EMBL" id="KI394223">
    <property type="protein sequence ID" value="ERN04529.1"/>
    <property type="molecule type" value="Genomic_DNA"/>
</dbReference>
<evidence type="ECO:0000313" key="2">
    <source>
        <dbReference type="EMBL" id="ERN04529.1"/>
    </source>
</evidence>
<sequence length="108" mass="11565">MTNDQVEKRTEVPIFPSTEEVQTLEGTEDLKNKKNPKEGSLVSSGGQPSKTALPSVQASKVATPTPGFSLKTTGSRKKRILIEVDMPSPPSSALDALEVEAQMRSPSL</sequence>
<dbReference type="AlphaFoldDB" id="W1PA05"/>
<keyword evidence="3" id="KW-1185">Reference proteome</keyword>
<feature type="compositionally biased region" description="Basic and acidic residues" evidence="1">
    <location>
        <begin position="28"/>
        <end position="37"/>
    </location>
</feature>
<evidence type="ECO:0000256" key="1">
    <source>
        <dbReference type="SAM" id="MobiDB-lite"/>
    </source>
</evidence>
<proteinExistence type="predicted"/>
<reference evidence="3" key="1">
    <citation type="journal article" date="2013" name="Science">
        <title>The Amborella genome and the evolution of flowering plants.</title>
        <authorList>
            <consortium name="Amborella Genome Project"/>
        </authorList>
    </citation>
    <scope>NUCLEOTIDE SEQUENCE [LARGE SCALE GENOMIC DNA]</scope>
</reference>